<sequence length="254" mass="28562">MLVFSSLAGHIFFPLSLSFSFYLFLSLGQERERRVQKREKETKRERQKRKPPAKDLADTSPPYVLRKTPPAPAPVAAPLLVTPSASAPINHYYAELFKKISTTESAEFLLQHAAHPTCYMREVVLKRIVELALPELLPVVVERLNDWVPQVQRAARTALMTLLPFLPASQLLAAMPMILRWHSAGRADYAGWLEKFELTLIRAGTVCQPGARIARQFLPFCSRLHFGAIRAVALRMLLDMEGDSLSKITSARSA</sequence>
<proteinExistence type="predicted"/>
<feature type="transmembrane region" description="Helical" evidence="2">
    <location>
        <begin position="6"/>
        <end position="28"/>
    </location>
</feature>
<reference evidence="3 4" key="1">
    <citation type="submission" date="2019-12" db="EMBL/GenBank/DDBJ databases">
        <title>Novel species isolated from a subtropical stream in China.</title>
        <authorList>
            <person name="Lu H."/>
        </authorList>
    </citation>
    <scope>NUCLEOTIDE SEQUENCE [LARGE SCALE GENOMIC DNA]</scope>
    <source>
        <strain evidence="3 4">FT135W</strain>
    </source>
</reference>
<dbReference type="SUPFAM" id="SSF48371">
    <property type="entry name" value="ARM repeat"/>
    <property type="match status" value="1"/>
</dbReference>
<keyword evidence="2" id="KW-0472">Membrane</keyword>
<evidence type="ECO:0000313" key="3">
    <source>
        <dbReference type="EMBL" id="MYM24634.1"/>
    </source>
</evidence>
<dbReference type="InterPro" id="IPR021133">
    <property type="entry name" value="HEAT_type_2"/>
</dbReference>
<dbReference type="InterPro" id="IPR016024">
    <property type="entry name" value="ARM-type_fold"/>
</dbReference>
<name>A0A6L8KFS3_9BURK</name>
<evidence type="ECO:0000256" key="2">
    <source>
        <dbReference type="SAM" id="Phobius"/>
    </source>
</evidence>
<dbReference type="AlphaFoldDB" id="A0A6L8KFS3"/>
<gene>
    <name evidence="3" type="ORF">GTP46_18520</name>
</gene>
<dbReference type="InterPro" id="IPR011989">
    <property type="entry name" value="ARM-like"/>
</dbReference>
<accession>A0A6L8KFS3</accession>
<dbReference type="PROSITE" id="PS50077">
    <property type="entry name" value="HEAT_REPEAT"/>
    <property type="match status" value="1"/>
</dbReference>
<evidence type="ECO:0000313" key="4">
    <source>
        <dbReference type="Proteomes" id="UP000479335"/>
    </source>
</evidence>
<dbReference type="RefSeq" id="WP_161008107.1">
    <property type="nucleotide sequence ID" value="NZ_WWCN01000012.1"/>
</dbReference>
<dbReference type="EMBL" id="WWCN01000012">
    <property type="protein sequence ID" value="MYM24634.1"/>
    <property type="molecule type" value="Genomic_DNA"/>
</dbReference>
<feature type="region of interest" description="Disordered" evidence="1">
    <location>
        <begin position="34"/>
        <end position="63"/>
    </location>
</feature>
<protein>
    <submittedName>
        <fullName evidence="3">Uncharacterized protein</fullName>
    </submittedName>
</protein>
<keyword evidence="2" id="KW-0812">Transmembrane</keyword>
<comment type="caution">
    <text evidence="3">The sequence shown here is derived from an EMBL/GenBank/DDBJ whole genome shotgun (WGS) entry which is preliminary data.</text>
</comment>
<evidence type="ECO:0000256" key="1">
    <source>
        <dbReference type="SAM" id="MobiDB-lite"/>
    </source>
</evidence>
<keyword evidence="4" id="KW-1185">Reference proteome</keyword>
<feature type="compositionally biased region" description="Basic and acidic residues" evidence="1">
    <location>
        <begin position="34"/>
        <end position="44"/>
    </location>
</feature>
<dbReference type="Gene3D" id="1.25.10.10">
    <property type="entry name" value="Leucine-rich Repeat Variant"/>
    <property type="match status" value="1"/>
</dbReference>
<dbReference type="Proteomes" id="UP000479335">
    <property type="component" value="Unassembled WGS sequence"/>
</dbReference>
<organism evidence="3 4">
    <name type="scientific">Duganella flavida</name>
    <dbReference type="NCBI Taxonomy" id="2692175"/>
    <lineage>
        <taxon>Bacteria</taxon>
        <taxon>Pseudomonadati</taxon>
        <taxon>Pseudomonadota</taxon>
        <taxon>Betaproteobacteria</taxon>
        <taxon>Burkholderiales</taxon>
        <taxon>Oxalobacteraceae</taxon>
        <taxon>Telluria group</taxon>
        <taxon>Duganella</taxon>
    </lineage>
</organism>
<keyword evidence="2" id="KW-1133">Transmembrane helix</keyword>